<proteinExistence type="predicted"/>
<dbReference type="GO" id="GO:0004519">
    <property type="term" value="F:endonuclease activity"/>
    <property type="evidence" value="ECO:0007669"/>
    <property type="project" value="InterPro"/>
</dbReference>
<dbReference type="InterPro" id="IPR005021">
    <property type="entry name" value="Terminase_largesu-like"/>
</dbReference>
<evidence type="ECO:0000313" key="5">
    <source>
        <dbReference type="Proteomes" id="UP000472355"/>
    </source>
</evidence>
<comment type="caution">
    <text evidence="4">The sequence shown here is derived from an EMBL/GenBank/DDBJ whole genome shotgun (WGS) entry which is preliminary data.</text>
</comment>
<keyword evidence="1" id="KW-0472">Membrane</keyword>
<dbReference type="PANTHER" id="PTHR41287">
    <property type="match status" value="1"/>
</dbReference>
<keyword evidence="1" id="KW-0812">Transmembrane</keyword>
<dbReference type="InterPro" id="IPR027417">
    <property type="entry name" value="P-loop_NTPase"/>
</dbReference>
<accession>A0A6M0SUD9</accession>
<evidence type="ECO:0000259" key="2">
    <source>
        <dbReference type="Pfam" id="PF03354"/>
    </source>
</evidence>
<keyword evidence="1" id="KW-1133">Transmembrane helix</keyword>
<name>A0A6M0SUD9_CLOBO</name>
<protein>
    <submittedName>
        <fullName evidence="4">Terminase</fullName>
    </submittedName>
</protein>
<organism evidence="4 5">
    <name type="scientific">Clostridium botulinum</name>
    <dbReference type="NCBI Taxonomy" id="1491"/>
    <lineage>
        <taxon>Bacteria</taxon>
        <taxon>Bacillati</taxon>
        <taxon>Bacillota</taxon>
        <taxon>Clostridia</taxon>
        <taxon>Eubacteriales</taxon>
        <taxon>Clostridiaceae</taxon>
        <taxon>Clostridium</taxon>
    </lineage>
</organism>
<gene>
    <name evidence="4" type="ORF">EXM65_12535</name>
</gene>
<dbReference type="Gene3D" id="3.40.50.300">
    <property type="entry name" value="P-loop containing nucleotide triphosphate hydrolases"/>
    <property type="match status" value="1"/>
</dbReference>
<dbReference type="PANTHER" id="PTHR41287:SF1">
    <property type="entry name" value="PROTEIN YMFN"/>
    <property type="match status" value="1"/>
</dbReference>
<evidence type="ECO:0000259" key="3">
    <source>
        <dbReference type="Pfam" id="PF20441"/>
    </source>
</evidence>
<feature type="transmembrane region" description="Helical" evidence="1">
    <location>
        <begin position="73"/>
        <end position="93"/>
    </location>
</feature>
<dbReference type="AlphaFoldDB" id="A0A6M0SUD9"/>
<dbReference type="Pfam" id="PF03354">
    <property type="entry name" value="TerL_ATPase"/>
    <property type="match status" value="1"/>
</dbReference>
<dbReference type="EMBL" id="SGKU01000037">
    <property type="protein sequence ID" value="NFA43375.1"/>
    <property type="molecule type" value="Genomic_DNA"/>
</dbReference>
<feature type="domain" description="Terminase large subunit-like ATPase" evidence="2">
    <location>
        <begin position="93"/>
        <end position="253"/>
    </location>
</feature>
<feature type="transmembrane region" description="Helical" evidence="1">
    <location>
        <begin position="114"/>
        <end position="130"/>
    </location>
</feature>
<feature type="domain" description="Terminase large subunit-like endonuclease" evidence="3">
    <location>
        <begin position="260"/>
        <end position="540"/>
    </location>
</feature>
<dbReference type="Pfam" id="PF20441">
    <property type="entry name" value="TerL_nuclease"/>
    <property type="match status" value="1"/>
</dbReference>
<dbReference type="InterPro" id="IPR046462">
    <property type="entry name" value="TerL_nuclease"/>
</dbReference>
<sequence length="559" mass="63730">MMKIRNHPSYIYACSVVSGEIKAPKYVILQCNQFLIMANGESSKYKINEKKVKLIDDILKLLVMPKGLKAGESIYKCTAGFQFFFIIAILCAVHRDNPKKRRYETAVLEICRKNGKTFIVGLIFILLFILEPKYSKFYSVAPDGSLSREVKEAITEIIGSSPALMGKFKIRRDDIFCKLTQNKYIPLNYSNSRLDGKLPSVFLVDEVGALPNPYAIEAMRSGQLTILNKLGCIISTKYPTVDNPFEDEVGYCKKILDGTVNDDSVFSLLYEPDDKKNWTNNDEILEHANPLALEVSEIMEDLFKKRQMAIEVPSKRENFITKHCNIVYQGLGTESYIDVNTLRQCRVPVIDWTGRNVWLGLDLALTNDNCSVGMVAEEDGIILAMSMAFFPADRIDEKCKIEGIDYYRFVEEMKAIACGDMTVDYSIIEDFIYKIEETYGVNVMGIGFDRYNCLSSAQKLEKQGYKVVEVKQHSSVLHPPTKLMKECIESQRFKYIDNLLLEINFQNAKCTEDTNLNKYVNKKRSSGKVDMVVSLINAVYLMQQDIIFNPESDWSIQTI</sequence>
<reference evidence="4 5" key="1">
    <citation type="submission" date="2019-02" db="EMBL/GenBank/DDBJ databases">
        <title>Genome sequencing of Clostridium botulinum clinical isolates.</title>
        <authorList>
            <person name="Brunt J."/>
            <person name="Van Vliet A.H.M."/>
            <person name="Stringer S.C."/>
            <person name="Grant K.A."/>
            <person name="Carter A.C."/>
            <person name="Peck M.W."/>
        </authorList>
    </citation>
    <scope>NUCLEOTIDE SEQUENCE [LARGE SCALE GENOMIC DNA]</scope>
    <source>
        <strain evidence="4 5">H113700579</strain>
    </source>
</reference>
<dbReference type="Proteomes" id="UP000472355">
    <property type="component" value="Unassembled WGS sequence"/>
</dbReference>
<evidence type="ECO:0000313" key="4">
    <source>
        <dbReference type="EMBL" id="NFA43375.1"/>
    </source>
</evidence>
<evidence type="ECO:0000256" key="1">
    <source>
        <dbReference type="SAM" id="Phobius"/>
    </source>
</evidence>
<dbReference type="InterPro" id="IPR046461">
    <property type="entry name" value="TerL_ATPase"/>
</dbReference>